<comment type="caution">
    <text evidence="3">The sequence shown here is derived from an EMBL/GenBank/DDBJ whole genome shotgun (WGS) entry which is preliminary data.</text>
</comment>
<feature type="transmembrane region" description="Helical" evidence="1">
    <location>
        <begin position="89"/>
        <end position="112"/>
    </location>
</feature>
<dbReference type="OrthoDB" id="5187023at2"/>
<dbReference type="Gene3D" id="3.30.450.30">
    <property type="entry name" value="Dynein light chain 2a, cytoplasmic"/>
    <property type="match status" value="1"/>
</dbReference>
<evidence type="ECO:0000313" key="4">
    <source>
        <dbReference type="Proteomes" id="UP000033772"/>
    </source>
</evidence>
<dbReference type="SMART" id="SM00960">
    <property type="entry name" value="Robl_LC7"/>
    <property type="match status" value="1"/>
</dbReference>
<accession>A0A1J4N2V7</accession>
<organism evidence="3 4">
    <name type="scientific">Nocardioides luteus</name>
    <dbReference type="NCBI Taxonomy" id="1844"/>
    <lineage>
        <taxon>Bacteria</taxon>
        <taxon>Bacillati</taxon>
        <taxon>Actinomycetota</taxon>
        <taxon>Actinomycetes</taxon>
        <taxon>Propionibacteriales</taxon>
        <taxon>Nocardioidaceae</taxon>
        <taxon>Nocardioides</taxon>
    </lineage>
</organism>
<dbReference type="InterPro" id="IPR004942">
    <property type="entry name" value="Roadblock/LAMTOR2_dom"/>
</dbReference>
<keyword evidence="1" id="KW-0472">Membrane</keyword>
<dbReference type="AlphaFoldDB" id="A0A1J4N2V7"/>
<keyword evidence="1" id="KW-0812">Transmembrane</keyword>
<dbReference type="PANTHER" id="PTHR36222">
    <property type="entry name" value="SERINE PROTEASE INHIBITOR RV3364C"/>
    <property type="match status" value="1"/>
</dbReference>
<dbReference type="InterPro" id="IPR053141">
    <property type="entry name" value="Mycobact_SerProt_Inhib_Rv3364c"/>
</dbReference>
<dbReference type="Pfam" id="PF03259">
    <property type="entry name" value="Robl_LC7"/>
    <property type="match status" value="1"/>
</dbReference>
<dbReference type="PANTHER" id="PTHR36222:SF1">
    <property type="entry name" value="SERINE PROTEASE INHIBITOR RV3364C"/>
    <property type="match status" value="1"/>
</dbReference>
<dbReference type="EMBL" id="JZDQ02000032">
    <property type="protein sequence ID" value="OIJ24880.1"/>
    <property type="molecule type" value="Genomic_DNA"/>
</dbReference>
<reference evidence="3" key="1">
    <citation type="submission" date="2016-10" db="EMBL/GenBank/DDBJ databases">
        <title>Draft Genome Sequence of Nocardioides luteus Strain BAFB, an Alkane-Degrading Bacterium Isolated from JP-7 Polluted Soil.</title>
        <authorList>
            <person name="Brown L."/>
            <person name="Ruiz O.N."/>
            <person name="Gunasekera T."/>
        </authorList>
    </citation>
    <scope>NUCLEOTIDE SEQUENCE [LARGE SCALE GENOMIC DNA]</scope>
    <source>
        <strain evidence="3">BAFB</strain>
    </source>
</reference>
<evidence type="ECO:0000313" key="3">
    <source>
        <dbReference type="EMBL" id="OIJ24880.1"/>
    </source>
</evidence>
<gene>
    <name evidence="3" type="ORF">UG56_020835</name>
</gene>
<name>A0A1J4N2V7_9ACTN</name>
<dbReference type="Proteomes" id="UP000033772">
    <property type="component" value="Unassembled WGS sequence"/>
</dbReference>
<dbReference type="STRING" id="1844.UG56_020835"/>
<evidence type="ECO:0000256" key="1">
    <source>
        <dbReference type="SAM" id="Phobius"/>
    </source>
</evidence>
<keyword evidence="4" id="KW-1185">Reference proteome</keyword>
<sequence length="149" mass="15443">MESPVVPRDPKEFSWLIDNFASSTPGVTHALIVSSDGLPLIGAGGMSANIADPLAAMTAGVISLGNNIAREVGEPGCDQVMLKFHTGHFLFMGIGDLAGFAVLVGAGANLGVVAHKMAQMVDAVGHVLTPQMRDELRQMTVSSMAGERA</sequence>
<feature type="domain" description="Roadblock/LAMTOR2" evidence="2">
    <location>
        <begin position="14"/>
        <end position="104"/>
    </location>
</feature>
<protein>
    <recommendedName>
        <fullName evidence="2">Roadblock/LAMTOR2 domain-containing protein</fullName>
    </recommendedName>
</protein>
<proteinExistence type="predicted"/>
<dbReference type="RefSeq" id="WP_045550323.1">
    <property type="nucleotide sequence ID" value="NZ_JZDQ02000032.1"/>
</dbReference>
<dbReference type="SUPFAM" id="SSF103196">
    <property type="entry name" value="Roadblock/LC7 domain"/>
    <property type="match status" value="1"/>
</dbReference>
<keyword evidence="1" id="KW-1133">Transmembrane helix</keyword>
<evidence type="ECO:0000259" key="2">
    <source>
        <dbReference type="SMART" id="SM00960"/>
    </source>
</evidence>